<evidence type="ECO:0000256" key="4">
    <source>
        <dbReference type="ARBA" id="ARBA00022827"/>
    </source>
</evidence>
<keyword evidence="4 5" id="KW-0274">FAD</keyword>
<sequence>MKPYAAPVDDILFTLEQVGGVAALPDWDGALMREITQAFAAFAEGEIAPLDEPGDRQGCRLKDSRVIMPDGFKRVYAAYAEQGWPALTVPEIYAGQGLGGVALACVSEIFTGANHSLQMVTGLVPGAVRTLLDYGTEAQKTAYIPRLASGEWLSTMCLTEPGAGSDLGRIRTRAEQDGDGWKLNGEKIFISGGDQDMTDGIFHLVLARTGSADSGVKGLSLFICLSHLPDGSRNPITVTRIEEKMGLHASPTCQMAFDGARAELIGAEGEGLKAMFTMMNHARVDVSLQGVAHATRAYDIAAAYCADRVQGRGADGQPVTLDQHHDVHAMLAEMRALSLLGRAISHLAIVQLEKGDDPMLVEFLTPIAKHFCTEAGTRAADLGIQCLGGYGYLQEYRLDQVWRDARICRIYEGANGIHALTLATRLVQGRAAVAADRFAAFIADNATPEAVAHWTRARAALGDAAEPASKAADFMALSEWVLLRSLAPRFASHAAVGQIGAYLARSDYLGAVLSDRICAD</sequence>
<dbReference type="Gene3D" id="1.10.540.10">
    <property type="entry name" value="Acyl-CoA dehydrogenase/oxidase, N-terminal domain"/>
    <property type="match status" value="1"/>
</dbReference>
<dbReference type="PANTHER" id="PTHR42803:SF1">
    <property type="entry name" value="BROAD-SPECIFICITY LINEAR ACYL-COA DEHYDROGENASE FADE5"/>
    <property type="match status" value="1"/>
</dbReference>
<keyword evidence="3 5" id="KW-0285">Flavoprotein</keyword>
<dbReference type="OrthoDB" id="7801364at2"/>
<evidence type="ECO:0000259" key="7">
    <source>
        <dbReference type="Pfam" id="PF02770"/>
    </source>
</evidence>
<dbReference type="EMBL" id="FXTO01000010">
    <property type="protein sequence ID" value="SMO69876.1"/>
    <property type="molecule type" value="Genomic_DNA"/>
</dbReference>
<keyword evidence="10" id="KW-1185">Reference proteome</keyword>
<dbReference type="InterPro" id="IPR013786">
    <property type="entry name" value="AcylCoA_DH/ox_N"/>
</dbReference>
<feature type="domain" description="Acyl-CoA dehydrogenase/oxidase N-terminal" evidence="8">
    <location>
        <begin position="33"/>
        <end position="151"/>
    </location>
</feature>
<evidence type="ECO:0000256" key="3">
    <source>
        <dbReference type="ARBA" id="ARBA00022630"/>
    </source>
</evidence>
<dbReference type="InterPro" id="IPR037069">
    <property type="entry name" value="AcylCoA_DH/ox_N_sf"/>
</dbReference>
<dbReference type="Gene3D" id="1.20.140.10">
    <property type="entry name" value="Butyryl-CoA Dehydrogenase, subunit A, domain 3"/>
    <property type="match status" value="1"/>
</dbReference>
<evidence type="ECO:0008006" key="11">
    <source>
        <dbReference type="Google" id="ProtNLM"/>
    </source>
</evidence>
<evidence type="ECO:0000256" key="1">
    <source>
        <dbReference type="ARBA" id="ARBA00001974"/>
    </source>
</evidence>
<proteinExistence type="inferred from homology"/>
<gene>
    <name evidence="9" type="ORF">SAMN06265173_11070</name>
</gene>
<dbReference type="InterPro" id="IPR052166">
    <property type="entry name" value="Diverse_Acyl-CoA_DH"/>
</dbReference>
<dbReference type="SUPFAM" id="SSF56645">
    <property type="entry name" value="Acyl-CoA dehydrogenase NM domain-like"/>
    <property type="match status" value="1"/>
</dbReference>
<keyword evidence="5" id="KW-0560">Oxidoreductase</keyword>
<feature type="domain" description="Acyl-CoA dehydrogenase/oxidase C-terminal" evidence="6">
    <location>
        <begin position="269"/>
        <end position="426"/>
    </location>
</feature>
<comment type="similarity">
    <text evidence="2 5">Belongs to the acyl-CoA dehydrogenase family.</text>
</comment>
<dbReference type="GO" id="GO:0016627">
    <property type="term" value="F:oxidoreductase activity, acting on the CH-CH group of donors"/>
    <property type="evidence" value="ECO:0007669"/>
    <property type="project" value="InterPro"/>
</dbReference>
<comment type="cofactor">
    <cofactor evidence="1 5">
        <name>FAD</name>
        <dbReference type="ChEBI" id="CHEBI:57692"/>
    </cofactor>
</comment>
<dbReference type="AlphaFoldDB" id="A0A521DE06"/>
<protein>
    <recommendedName>
        <fullName evidence="11">Acyl-CoA dehydrogenase</fullName>
    </recommendedName>
</protein>
<dbReference type="Pfam" id="PF02770">
    <property type="entry name" value="Acyl-CoA_dh_M"/>
    <property type="match status" value="1"/>
</dbReference>
<dbReference type="Pfam" id="PF00441">
    <property type="entry name" value="Acyl-CoA_dh_1"/>
    <property type="match status" value="1"/>
</dbReference>
<name>A0A521DE06_9RHOB</name>
<dbReference type="InterPro" id="IPR006091">
    <property type="entry name" value="Acyl-CoA_Oxase/DH_mid-dom"/>
</dbReference>
<reference evidence="9 10" key="1">
    <citation type="submission" date="2017-05" db="EMBL/GenBank/DDBJ databases">
        <authorList>
            <person name="Varghese N."/>
            <person name="Submissions S."/>
        </authorList>
    </citation>
    <scope>NUCLEOTIDE SEQUENCE [LARGE SCALE GENOMIC DNA]</scope>
    <source>
        <strain evidence="9 10">DSM 29506</strain>
    </source>
</reference>
<evidence type="ECO:0000313" key="9">
    <source>
        <dbReference type="EMBL" id="SMO69876.1"/>
    </source>
</evidence>
<evidence type="ECO:0000256" key="2">
    <source>
        <dbReference type="ARBA" id="ARBA00009347"/>
    </source>
</evidence>
<dbReference type="Proteomes" id="UP000316030">
    <property type="component" value="Unassembled WGS sequence"/>
</dbReference>
<dbReference type="InterPro" id="IPR009100">
    <property type="entry name" value="AcylCoA_DH/oxidase_NM_dom_sf"/>
</dbReference>
<dbReference type="SUPFAM" id="SSF47203">
    <property type="entry name" value="Acyl-CoA dehydrogenase C-terminal domain-like"/>
    <property type="match status" value="1"/>
</dbReference>
<feature type="domain" description="Acyl-CoA oxidase/dehydrogenase middle" evidence="7">
    <location>
        <begin position="156"/>
        <end position="258"/>
    </location>
</feature>
<dbReference type="InterPro" id="IPR046373">
    <property type="entry name" value="Acyl-CoA_Oxase/DH_mid-dom_sf"/>
</dbReference>
<dbReference type="InterPro" id="IPR009075">
    <property type="entry name" value="AcylCo_DH/oxidase_C"/>
</dbReference>
<dbReference type="GO" id="GO:0050660">
    <property type="term" value="F:flavin adenine dinucleotide binding"/>
    <property type="evidence" value="ECO:0007669"/>
    <property type="project" value="InterPro"/>
</dbReference>
<dbReference type="PANTHER" id="PTHR42803">
    <property type="entry name" value="ACYL-COA DEHYDROGENASE"/>
    <property type="match status" value="1"/>
</dbReference>
<evidence type="ECO:0000256" key="5">
    <source>
        <dbReference type="RuleBase" id="RU362125"/>
    </source>
</evidence>
<evidence type="ECO:0000313" key="10">
    <source>
        <dbReference type="Proteomes" id="UP000316030"/>
    </source>
</evidence>
<dbReference type="Pfam" id="PF02771">
    <property type="entry name" value="Acyl-CoA_dh_N"/>
    <property type="match status" value="1"/>
</dbReference>
<dbReference type="InterPro" id="IPR036250">
    <property type="entry name" value="AcylCo_DH-like_C"/>
</dbReference>
<evidence type="ECO:0000259" key="6">
    <source>
        <dbReference type="Pfam" id="PF00441"/>
    </source>
</evidence>
<accession>A0A521DE06</accession>
<dbReference type="Gene3D" id="2.40.110.10">
    <property type="entry name" value="Butyryl-CoA Dehydrogenase, subunit A, domain 2"/>
    <property type="match status" value="1"/>
</dbReference>
<dbReference type="RefSeq" id="WP_142493246.1">
    <property type="nucleotide sequence ID" value="NZ_FXTO01000010.1"/>
</dbReference>
<evidence type="ECO:0000259" key="8">
    <source>
        <dbReference type="Pfam" id="PF02771"/>
    </source>
</evidence>
<organism evidence="9 10">
    <name type="scientific">Thalassovita litoralis</name>
    <dbReference type="NCBI Taxonomy" id="1010611"/>
    <lineage>
        <taxon>Bacteria</taxon>
        <taxon>Pseudomonadati</taxon>
        <taxon>Pseudomonadota</taxon>
        <taxon>Alphaproteobacteria</taxon>
        <taxon>Rhodobacterales</taxon>
        <taxon>Roseobacteraceae</taxon>
        <taxon>Thalassovita</taxon>
    </lineage>
</organism>